<dbReference type="OrthoDB" id="1470350at2759"/>
<dbReference type="AlphaFoldDB" id="A0A1Y1W330"/>
<evidence type="ECO:0000313" key="1">
    <source>
        <dbReference type="EMBL" id="ORX67792.1"/>
    </source>
</evidence>
<sequence length="147" mass="16465">MLNIYCNPRDLLDKAPYNPESKRILHGVNEECLSQMSKLLNALAQTIMDLILYRLLYRCVTGKVHAAFQATLQEVFFAATKAKLPCITAAIWESMQLKTTSVSMLLHIVPTEGAIIQWYALSESFTATVRMNPKGCSWVTIALAKVD</sequence>
<evidence type="ECO:0000313" key="2">
    <source>
        <dbReference type="Proteomes" id="UP000193922"/>
    </source>
</evidence>
<proteinExistence type="predicted"/>
<dbReference type="Proteomes" id="UP000193922">
    <property type="component" value="Unassembled WGS sequence"/>
</dbReference>
<accession>A0A1Y1W330</accession>
<protein>
    <submittedName>
        <fullName evidence="1">Uncharacterized protein</fullName>
    </submittedName>
</protein>
<name>A0A1Y1W330_9FUNG</name>
<dbReference type="EMBL" id="MCFD01000011">
    <property type="protein sequence ID" value="ORX67792.1"/>
    <property type="molecule type" value="Genomic_DNA"/>
</dbReference>
<dbReference type="GeneID" id="63802297"/>
<reference evidence="1 2" key="1">
    <citation type="submission" date="2016-07" db="EMBL/GenBank/DDBJ databases">
        <title>Pervasive Adenine N6-methylation of Active Genes in Fungi.</title>
        <authorList>
            <consortium name="DOE Joint Genome Institute"/>
            <person name="Mondo S.J."/>
            <person name="Dannebaum R.O."/>
            <person name="Kuo R.C."/>
            <person name="Labutti K."/>
            <person name="Haridas S."/>
            <person name="Kuo A."/>
            <person name="Salamov A."/>
            <person name="Ahrendt S.R."/>
            <person name="Lipzen A."/>
            <person name="Sullivan W."/>
            <person name="Andreopoulos W.B."/>
            <person name="Clum A."/>
            <person name="Lindquist E."/>
            <person name="Daum C."/>
            <person name="Ramamoorthy G.K."/>
            <person name="Gryganskyi A."/>
            <person name="Culley D."/>
            <person name="Magnuson J.K."/>
            <person name="James T.Y."/>
            <person name="O'Malley M.A."/>
            <person name="Stajich J.E."/>
            <person name="Spatafora J.W."/>
            <person name="Visel A."/>
            <person name="Grigoriev I.V."/>
        </authorList>
    </citation>
    <scope>NUCLEOTIDE SEQUENCE [LARGE SCALE GENOMIC DNA]</scope>
    <source>
        <strain evidence="1 2">ATCC 12442</strain>
    </source>
</reference>
<dbReference type="RefSeq" id="XP_040741638.1">
    <property type="nucleotide sequence ID" value="XM_040885649.1"/>
</dbReference>
<keyword evidence="2" id="KW-1185">Reference proteome</keyword>
<gene>
    <name evidence="1" type="ORF">DL89DRAFT_259046</name>
</gene>
<comment type="caution">
    <text evidence="1">The sequence shown here is derived from an EMBL/GenBank/DDBJ whole genome shotgun (WGS) entry which is preliminary data.</text>
</comment>
<organism evidence="1 2">
    <name type="scientific">Linderina pennispora</name>
    <dbReference type="NCBI Taxonomy" id="61395"/>
    <lineage>
        <taxon>Eukaryota</taxon>
        <taxon>Fungi</taxon>
        <taxon>Fungi incertae sedis</taxon>
        <taxon>Zoopagomycota</taxon>
        <taxon>Kickxellomycotina</taxon>
        <taxon>Kickxellomycetes</taxon>
        <taxon>Kickxellales</taxon>
        <taxon>Kickxellaceae</taxon>
        <taxon>Linderina</taxon>
    </lineage>
</organism>